<dbReference type="InterPro" id="IPR020568">
    <property type="entry name" value="Ribosomal_Su5_D2-typ_SF"/>
</dbReference>
<reference evidence="15 16" key="1">
    <citation type="submission" date="2008-07" db="EMBL/GenBank/DDBJ databases">
        <authorList>
            <person name="Gonzalez J."/>
            <person name="Sokolova T."/>
            <person name="Ferriera S."/>
            <person name="Johnson J."/>
            <person name="Kravitz S."/>
            <person name="Beeson K."/>
            <person name="Sutton G."/>
            <person name="Rogers Y.-H."/>
            <person name="Friedman R."/>
            <person name="Frazier M."/>
            <person name="Venter J.C."/>
        </authorList>
    </citation>
    <scope>NUCLEOTIDE SEQUENCE [LARGE SCALE GENOMIC DNA]</scope>
    <source>
        <strain evidence="15 16">DSM 12653</strain>
    </source>
</reference>
<dbReference type="SUPFAM" id="SSF52540">
    <property type="entry name" value="P-loop containing nucleoside triphosphate hydrolases"/>
    <property type="match status" value="1"/>
</dbReference>
<dbReference type="InterPro" id="IPR020588">
    <property type="entry name" value="RecA_ATP-bd"/>
</dbReference>
<dbReference type="InterPro" id="IPR014721">
    <property type="entry name" value="Ribsml_uS5_D2-typ_fold_subgr"/>
</dbReference>
<evidence type="ECO:0000256" key="5">
    <source>
        <dbReference type="ARBA" id="ARBA00022801"/>
    </source>
</evidence>
<dbReference type="GO" id="GO:0008270">
    <property type="term" value="F:zinc ion binding"/>
    <property type="evidence" value="ECO:0007669"/>
    <property type="project" value="UniProtKB-KW"/>
</dbReference>
<comment type="domain">
    <text evidence="11">The middle region has homology to RecA with ATPase motifs including the RadA KNRFG motif, while the C-terminus is homologous to Lon protease.</text>
</comment>
<dbReference type="InterPro" id="IPR003593">
    <property type="entry name" value="AAA+_ATPase"/>
</dbReference>
<evidence type="ECO:0000256" key="8">
    <source>
        <dbReference type="ARBA" id="ARBA00023016"/>
    </source>
</evidence>
<dbReference type="EMBL" id="ABXP02000109">
    <property type="protein sequence ID" value="KKC28939.1"/>
    <property type="molecule type" value="Genomic_DNA"/>
</dbReference>
<dbReference type="AlphaFoldDB" id="A0A0F5PM52"/>
<dbReference type="InterPro" id="IPR004504">
    <property type="entry name" value="DNA_repair_RadA"/>
</dbReference>
<evidence type="ECO:0000256" key="7">
    <source>
        <dbReference type="ARBA" id="ARBA00022840"/>
    </source>
</evidence>
<comment type="caution">
    <text evidence="15">The sequence shown here is derived from an EMBL/GenBank/DDBJ whole genome shotgun (WGS) entry which is preliminary data.</text>
</comment>
<dbReference type="CDD" id="cd01121">
    <property type="entry name" value="RadA_SMS_N"/>
    <property type="match status" value="1"/>
</dbReference>
<dbReference type="PRINTS" id="PR01874">
    <property type="entry name" value="DNAREPAIRADA"/>
</dbReference>
<feature type="binding site" evidence="11">
    <location>
        <begin position="99"/>
        <end position="106"/>
    </location>
    <ligand>
        <name>ATP</name>
        <dbReference type="ChEBI" id="CHEBI:30616"/>
    </ligand>
</feature>
<evidence type="ECO:0000256" key="13">
    <source>
        <dbReference type="RuleBase" id="RU003555"/>
    </source>
</evidence>
<dbReference type="SUPFAM" id="SSF54211">
    <property type="entry name" value="Ribosomal protein S5 domain 2-like"/>
    <property type="match status" value="1"/>
</dbReference>
<keyword evidence="7 11" id="KW-0067">ATP-binding</keyword>
<evidence type="ECO:0000313" key="15">
    <source>
        <dbReference type="EMBL" id="KKC28939.1"/>
    </source>
</evidence>
<dbReference type="InterPro" id="IPR041166">
    <property type="entry name" value="Rubredoxin_2"/>
</dbReference>
<dbReference type="GO" id="GO:0005829">
    <property type="term" value="C:cytosol"/>
    <property type="evidence" value="ECO:0007669"/>
    <property type="project" value="TreeGrafter"/>
</dbReference>
<evidence type="ECO:0000256" key="12">
    <source>
        <dbReference type="NCBIfam" id="TIGR00416"/>
    </source>
</evidence>
<evidence type="ECO:0000256" key="11">
    <source>
        <dbReference type="HAMAP-Rule" id="MF_01498"/>
    </source>
</evidence>
<dbReference type="Pfam" id="PF18073">
    <property type="entry name" value="Zn_ribbon_LapB"/>
    <property type="match status" value="1"/>
</dbReference>
<comment type="similarity">
    <text evidence="11 13">Belongs to the RecA family. RadA subfamily.</text>
</comment>
<sequence length="454" mass="50431">MKDGGEMKKSTTKFVCRECGFESSKWLGRCPNCGSWNSFDEEIVGDFKEKKVKSRNSKNLYLLREVVSSEEERIKTGIEEFDRVLGGGIVRGSLVLIGGDPGIGKSTLLLQVAGNVSEKFTVLYVSGEESPQQIKLRADRILKERQDLYLLCETNIDVIEEKIEEIRPDFVIVDSIQTMYTEESETIPGSISQVRYASQKLMAIAKEKNISVFLIGHVTKEGAIAGPKVLEHMVDTVLYLEGDASHSFRVLRAVKNRFGATHEIGVFEMQDKGLEEIRNPSEFILMSRPKGVAGTAIVSSLQGTRPILMEVQALLSYTSFGMPRRMATGFDYNRFILLLAVMEKRLGLNFSNFDAYVNVTGGIKIQEPAADLGVIAASLSGYYNIPLPEDVCFVGEVGLAGEVRGVGNIDKRINEAKKMGFSKVFIPHMKAKEEGIEVIKVKDIKEVMEFVRGL</sequence>
<evidence type="ECO:0000256" key="1">
    <source>
        <dbReference type="ARBA" id="ARBA00022723"/>
    </source>
</evidence>
<evidence type="ECO:0000256" key="2">
    <source>
        <dbReference type="ARBA" id="ARBA00022741"/>
    </source>
</evidence>
<dbReference type="Gene3D" id="3.30.230.10">
    <property type="match status" value="1"/>
</dbReference>
<dbReference type="GO" id="GO:0140664">
    <property type="term" value="F:ATP-dependent DNA damage sensor activity"/>
    <property type="evidence" value="ECO:0007669"/>
    <property type="project" value="InterPro"/>
</dbReference>
<comment type="function">
    <text evidence="13">DNA-dependent ATPase involved in processing of recombination intermediates, plays a role in repairing DNA breaks. Stimulates the branch migration of RecA-mediated strand transfer reactions, allowing the 3' invading strand to extend heteroduplex DNA faster. Binds ssDNA in the presence of ADP but not other nucleotides, has ATPase activity that is stimulated by ssDNA and various branched DNA structures, but inhibited by SSB. Does not have RecA's homology-searching function.</text>
</comment>
<dbReference type="GO" id="GO:0003684">
    <property type="term" value="F:damaged DNA binding"/>
    <property type="evidence" value="ECO:0007669"/>
    <property type="project" value="InterPro"/>
</dbReference>
<organism evidence="15 16">
    <name type="scientific">Caldanaerobacter subterraneus subsp. pacificus DSM 12653</name>
    <dbReference type="NCBI Taxonomy" id="391606"/>
    <lineage>
        <taxon>Bacteria</taxon>
        <taxon>Bacillati</taxon>
        <taxon>Bacillota</taxon>
        <taxon>Clostridia</taxon>
        <taxon>Thermoanaerobacterales</taxon>
        <taxon>Thermoanaerobacteraceae</taxon>
        <taxon>Caldanaerobacter</taxon>
    </lineage>
</organism>
<keyword evidence="9 11" id="KW-0238">DNA-binding</keyword>
<name>A0A0F5PM52_9THEO</name>
<dbReference type="Proteomes" id="UP000010146">
    <property type="component" value="Unassembled WGS sequence"/>
</dbReference>
<evidence type="ECO:0000256" key="6">
    <source>
        <dbReference type="ARBA" id="ARBA00022833"/>
    </source>
</evidence>
<protein>
    <recommendedName>
        <fullName evidence="11 12">DNA repair protein RadA</fullName>
    </recommendedName>
</protein>
<keyword evidence="5" id="KW-0378">Hydrolase</keyword>
<feature type="region of interest" description="Lon-protease-like" evidence="11">
    <location>
        <begin position="354"/>
        <end position="454"/>
    </location>
</feature>
<keyword evidence="6 13" id="KW-0862">Zinc</keyword>
<dbReference type="Pfam" id="PF05362">
    <property type="entry name" value="Lon_C"/>
    <property type="match status" value="1"/>
</dbReference>
<evidence type="ECO:0000313" key="16">
    <source>
        <dbReference type="Proteomes" id="UP000010146"/>
    </source>
</evidence>
<dbReference type="PROSITE" id="PS50162">
    <property type="entry name" value="RECA_2"/>
    <property type="match status" value="1"/>
</dbReference>
<dbReference type="GO" id="GO:0000725">
    <property type="term" value="P:recombinational repair"/>
    <property type="evidence" value="ECO:0007669"/>
    <property type="project" value="UniProtKB-UniRule"/>
</dbReference>
<dbReference type="Gene3D" id="3.40.50.300">
    <property type="entry name" value="P-loop containing nucleotide triphosphate hydrolases"/>
    <property type="match status" value="1"/>
</dbReference>
<dbReference type="GO" id="GO:0005524">
    <property type="term" value="F:ATP binding"/>
    <property type="evidence" value="ECO:0007669"/>
    <property type="project" value="UniProtKB-UniRule"/>
</dbReference>
<keyword evidence="1 11" id="KW-0479">Metal-binding</keyword>
<evidence type="ECO:0000256" key="9">
    <source>
        <dbReference type="ARBA" id="ARBA00023125"/>
    </source>
</evidence>
<dbReference type="InterPro" id="IPR008269">
    <property type="entry name" value="Lon_proteolytic"/>
</dbReference>
<dbReference type="FunFam" id="3.40.50.300:FF:000050">
    <property type="entry name" value="DNA repair protein RadA"/>
    <property type="match status" value="1"/>
</dbReference>
<keyword evidence="8 11" id="KW-0346">Stress response</keyword>
<keyword evidence="3 11" id="KW-0227">DNA damage</keyword>
<keyword evidence="2 11" id="KW-0547">Nucleotide-binding</keyword>
<dbReference type="GO" id="GO:0004176">
    <property type="term" value="F:ATP-dependent peptidase activity"/>
    <property type="evidence" value="ECO:0007669"/>
    <property type="project" value="InterPro"/>
</dbReference>
<accession>A0A0F5PM52</accession>
<gene>
    <name evidence="11" type="primary">radA</name>
    <name evidence="15" type="ORF">CDSM653_02021</name>
</gene>
<evidence type="ECO:0000256" key="3">
    <source>
        <dbReference type="ARBA" id="ARBA00022763"/>
    </source>
</evidence>
<dbReference type="InterPro" id="IPR027417">
    <property type="entry name" value="P-loop_NTPase"/>
</dbReference>
<dbReference type="NCBIfam" id="TIGR00416">
    <property type="entry name" value="sms"/>
    <property type="match status" value="1"/>
</dbReference>
<evidence type="ECO:0000259" key="14">
    <source>
        <dbReference type="PROSITE" id="PS50162"/>
    </source>
</evidence>
<dbReference type="Pfam" id="PF13481">
    <property type="entry name" value="AAA_25"/>
    <property type="match status" value="1"/>
</dbReference>
<evidence type="ECO:0000256" key="4">
    <source>
        <dbReference type="ARBA" id="ARBA00022771"/>
    </source>
</evidence>
<dbReference type="HAMAP" id="MF_01498">
    <property type="entry name" value="RadA_bact"/>
    <property type="match status" value="1"/>
</dbReference>
<keyword evidence="4 13" id="KW-0863">Zinc-finger</keyword>
<dbReference type="PANTHER" id="PTHR32472">
    <property type="entry name" value="DNA REPAIR PROTEIN RADA"/>
    <property type="match status" value="1"/>
</dbReference>
<dbReference type="PANTHER" id="PTHR32472:SF10">
    <property type="entry name" value="DNA REPAIR PROTEIN RADA-LIKE PROTEIN"/>
    <property type="match status" value="1"/>
</dbReference>
<dbReference type="SMART" id="SM00382">
    <property type="entry name" value="AAA"/>
    <property type="match status" value="1"/>
</dbReference>
<keyword evidence="10 11" id="KW-0234">DNA repair</keyword>
<feature type="domain" description="RecA family profile 1" evidence="14">
    <location>
        <begin position="70"/>
        <end position="218"/>
    </location>
</feature>
<dbReference type="GO" id="GO:0006508">
    <property type="term" value="P:proteolysis"/>
    <property type="evidence" value="ECO:0007669"/>
    <property type="project" value="InterPro"/>
</dbReference>
<reference evidence="16" key="3">
    <citation type="submission" date="2015-02" db="EMBL/GenBank/DDBJ databases">
        <title>Genome analysis of three genomes within the thermophilic hydrogenogenic bacterial species Caldanaerobacter subterraneus.</title>
        <authorList>
            <person name="Sant'Anna F.H."/>
            <person name="Lebedinsky A."/>
            <person name="Sokolova T."/>
            <person name="Robb F.T."/>
            <person name="Gonzalez J.M."/>
        </authorList>
    </citation>
    <scope>NUCLEOTIDE SEQUENCE [LARGE SCALE GENOMIC DNA]</scope>
    <source>
        <strain evidence="16">DSM 12653</strain>
    </source>
</reference>
<proteinExistence type="inferred from homology"/>
<evidence type="ECO:0000256" key="10">
    <source>
        <dbReference type="ARBA" id="ARBA00023204"/>
    </source>
</evidence>
<dbReference type="GO" id="GO:0004252">
    <property type="term" value="F:serine-type endopeptidase activity"/>
    <property type="evidence" value="ECO:0007669"/>
    <property type="project" value="InterPro"/>
</dbReference>
<comment type="function">
    <text evidence="11">Plays a role in repairing double-strand DNA breaks, probably involving stabilizing or processing branched DNA or blocked replication forks.</text>
</comment>
<feature type="short sequence motif" description="RadA KNRFG motif" evidence="11">
    <location>
        <begin position="255"/>
        <end position="259"/>
    </location>
</feature>
<reference evidence="15 16" key="2">
    <citation type="journal article" date="2015" name="BMC Genomics">
        <title>Analysis of three genomes within the thermophilic bacterial species Caldanaerobacter subterraneus with a focus on carbon monoxide dehydrogenase evolution and hydrolase diversity.</title>
        <authorList>
            <person name="Sant'Anna F.H."/>
            <person name="Lebedinsky A.V."/>
            <person name="Sokolova T.G."/>
            <person name="Robb F.T."/>
            <person name="Gonzalez J.M."/>
        </authorList>
    </citation>
    <scope>NUCLEOTIDE SEQUENCE [LARGE SCALE GENOMIC DNA]</scope>
    <source>
        <strain evidence="15 16">DSM 12653</strain>
    </source>
</reference>